<reference evidence="2" key="1">
    <citation type="submission" date="2011-06" db="EMBL/GenBank/DDBJ databases">
        <authorList>
            <consortium name="US DOE Joint Genome Institute (JGI-PGF)"/>
            <person name="Lucas S."/>
            <person name="Han J."/>
            <person name="Lapidus A."/>
            <person name="Cheng J.-F."/>
            <person name="Goodwin L."/>
            <person name="Pitluck S."/>
            <person name="Peters L."/>
            <person name="Land M.L."/>
            <person name="Hauser L."/>
            <person name="Vogl K."/>
            <person name="Liu Z."/>
            <person name="Overmann J."/>
            <person name="Frigaard N.-U."/>
            <person name="Bryant D.A."/>
            <person name="Woyke T.J."/>
        </authorList>
    </citation>
    <scope>NUCLEOTIDE SEQUENCE [LARGE SCALE GENOMIC DNA]</scope>
    <source>
        <strain evidence="2">970</strain>
    </source>
</reference>
<dbReference type="Pfam" id="PF10049">
    <property type="entry name" value="DUF2283"/>
    <property type="match status" value="1"/>
</dbReference>
<reference evidence="1 2" key="2">
    <citation type="submission" date="2011-11" db="EMBL/GenBank/DDBJ databases">
        <authorList>
            <consortium name="US DOE Joint Genome Institute"/>
            <person name="Lucas S."/>
            <person name="Han J."/>
            <person name="Lapidus A."/>
            <person name="Cheng J.-F."/>
            <person name="Goodwin L."/>
            <person name="Pitluck S."/>
            <person name="Peters L."/>
            <person name="Ovchinnikova G."/>
            <person name="Zhang X."/>
            <person name="Detter J.C."/>
            <person name="Han C."/>
            <person name="Tapia R."/>
            <person name="Land M."/>
            <person name="Hauser L."/>
            <person name="Kyrpides N."/>
            <person name="Ivanova N."/>
            <person name="Pagani I."/>
            <person name="Vogl K."/>
            <person name="Liu Z."/>
            <person name="Overmann J."/>
            <person name="Frigaard N.-U."/>
            <person name="Bryant D."/>
            <person name="Woyke T."/>
        </authorList>
    </citation>
    <scope>NUCLEOTIDE SEQUENCE [LARGE SCALE GENOMIC DNA]</scope>
    <source>
        <strain evidence="1 2">970</strain>
    </source>
</reference>
<evidence type="ECO:0000313" key="2">
    <source>
        <dbReference type="Proteomes" id="UP000002964"/>
    </source>
</evidence>
<gene>
    <name evidence="1" type="ORF">Thi970DRAFT_01725</name>
</gene>
<accession>H8Z1Y8</accession>
<dbReference type="InterPro" id="IPR019270">
    <property type="entry name" value="DUF2283"/>
</dbReference>
<dbReference type="HOGENOM" id="CLU_2620953_0_0_6"/>
<evidence type="ECO:0000313" key="1">
    <source>
        <dbReference type="EMBL" id="EIC21513.1"/>
    </source>
</evidence>
<dbReference type="STRING" id="631362.Thi970DRAFT_01725"/>
<dbReference type="RefSeq" id="WP_009148098.1">
    <property type="nucleotide sequence ID" value="NZ_CP121471.1"/>
</dbReference>
<sequence length="78" mass="8396">MKLELDPIADAAYFEICDADVETARELEPGIIADYDDKGRLVGIEVLAIRQCGTTNTESPAMLPLGAKPQALVTKDCT</sequence>
<evidence type="ECO:0008006" key="3">
    <source>
        <dbReference type="Google" id="ProtNLM"/>
    </source>
</evidence>
<dbReference type="EMBL" id="JH603169">
    <property type="protein sequence ID" value="EIC21513.1"/>
    <property type="molecule type" value="Genomic_DNA"/>
</dbReference>
<proteinExistence type="predicted"/>
<dbReference type="Proteomes" id="UP000002964">
    <property type="component" value="Unassembled WGS sequence"/>
</dbReference>
<organism evidence="1 2">
    <name type="scientific">Thiorhodovibrio frisius</name>
    <dbReference type="NCBI Taxonomy" id="631362"/>
    <lineage>
        <taxon>Bacteria</taxon>
        <taxon>Pseudomonadati</taxon>
        <taxon>Pseudomonadota</taxon>
        <taxon>Gammaproteobacteria</taxon>
        <taxon>Chromatiales</taxon>
        <taxon>Chromatiaceae</taxon>
        <taxon>Thiorhodovibrio</taxon>
    </lineage>
</organism>
<dbReference type="OrthoDB" id="9799670at2"/>
<keyword evidence="2" id="KW-1185">Reference proteome</keyword>
<dbReference type="AlphaFoldDB" id="H8Z1Y8"/>
<protein>
    <recommendedName>
        <fullName evidence="3">DUF2283 domain-containing protein</fullName>
    </recommendedName>
</protein>
<name>H8Z1Y8_9GAMM</name>